<dbReference type="AlphaFoldDB" id="A0A1F5P340"/>
<keyword evidence="1" id="KW-0472">Membrane</keyword>
<keyword evidence="1" id="KW-0812">Transmembrane</keyword>
<evidence type="ECO:0000313" key="2">
    <source>
        <dbReference type="EMBL" id="OGE84303.1"/>
    </source>
</evidence>
<name>A0A1F5P340_9BACT</name>
<dbReference type="EMBL" id="MFEN01000019">
    <property type="protein sequence ID" value="OGE84303.1"/>
    <property type="molecule type" value="Genomic_DNA"/>
</dbReference>
<sequence>MPPEDQQKTLDRLTRSIELAYSSPNRLFWRGLLWGLGRGIGTTLGLALAVIAGYYFLRASGLGETYQAAIGNLQELTRSINSLRQ</sequence>
<proteinExistence type="predicted"/>
<evidence type="ECO:0000256" key="1">
    <source>
        <dbReference type="SAM" id="Phobius"/>
    </source>
</evidence>
<dbReference type="Proteomes" id="UP000176339">
    <property type="component" value="Unassembled WGS sequence"/>
</dbReference>
<reference evidence="2 3" key="1">
    <citation type="journal article" date="2016" name="Nat. Commun.">
        <title>Thousands of microbial genomes shed light on interconnected biogeochemical processes in an aquifer system.</title>
        <authorList>
            <person name="Anantharaman K."/>
            <person name="Brown C.T."/>
            <person name="Hug L.A."/>
            <person name="Sharon I."/>
            <person name="Castelle C.J."/>
            <person name="Probst A.J."/>
            <person name="Thomas B.C."/>
            <person name="Singh A."/>
            <person name="Wilkins M.J."/>
            <person name="Karaoz U."/>
            <person name="Brodie E.L."/>
            <person name="Williams K.H."/>
            <person name="Hubbard S.S."/>
            <person name="Banfield J.F."/>
        </authorList>
    </citation>
    <scope>NUCLEOTIDE SEQUENCE [LARGE SCALE GENOMIC DNA]</scope>
</reference>
<comment type="caution">
    <text evidence="2">The sequence shown here is derived from an EMBL/GenBank/DDBJ whole genome shotgun (WGS) entry which is preliminary data.</text>
</comment>
<accession>A0A1F5P340</accession>
<organism evidence="2 3">
    <name type="scientific">Candidatus Doudnabacteria bacterium RIFCSPHIGHO2_01_FULL_49_9</name>
    <dbReference type="NCBI Taxonomy" id="1817827"/>
    <lineage>
        <taxon>Bacteria</taxon>
        <taxon>Candidatus Doudnaibacteriota</taxon>
    </lineage>
</organism>
<gene>
    <name evidence="2" type="ORF">A2846_02070</name>
</gene>
<evidence type="ECO:0000313" key="3">
    <source>
        <dbReference type="Proteomes" id="UP000176339"/>
    </source>
</evidence>
<keyword evidence="1" id="KW-1133">Transmembrane helix</keyword>
<protein>
    <submittedName>
        <fullName evidence="2">Uncharacterized protein</fullName>
    </submittedName>
</protein>
<feature type="transmembrane region" description="Helical" evidence="1">
    <location>
        <begin position="32"/>
        <end position="57"/>
    </location>
</feature>